<dbReference type="AlphaFoldDB" id="A0A024TK03"/>
<proteinExistence type="predicted"/>
<evidence type="ECO:0000256" key="1">
    <source>
        <dbReference type="SAM" id="MobiDB-lite"/>
    </source>
</evidence>
<dbReference type="VEuPathDB" id="FungiDB:H310_12007"/>
<dbReference type="GeneID" id="20089057"/>
<protein>
    <submittedName>
        <fullName evidence="3">Uncharacterized protein</fullName>
    </submittedName>
</protein>
<accession>A0A024TK03</accession>
<dbReference type="RefSeq" id="XP_008877130.1">
    <property type="nucleotide sequence ID" value="XM_008878908.1"/>
</dbReference>
<organism evidence="3">
    <name type="scientific">Aphanomyces invadans</name>
    <dbReference type="NCBI Taxonomy" id="157072"/>
    <lineage>
        <taxon>Eukaryota</taxon>
        <taxon>Sar</taxon>
        <taxon>Stramenopiles</taxon>
        <taxon>Oomycota</taxon>
        <taxon>Saprolegniomycetes</taxon>
        <taxon>Saprolegniales</taxon>
        <taxon>Verrucalvaceae</taxon>
        <taxon>Aphanomyces</taxon>
    </lineage>
</organism>
<keyword evidence="2" id="KW-1133">Transmembrane helix</keyword>
<keyword evidence="2" id="KW-0472">Membrane</keyword>
<dbReference type="RefSeq" id="XP_008877129.1">
    <property type="nucleotide sequence ID" value="XM_008878907.1"/>
</dbReference>
<sequence>MSLWSIFHRVSTAKDPPAAHRSPSSSNRVEPVSVRQPDMDRRRCCGCCAAVPLFSLAGVVVIGISVERWGCCRLGSGRSAVVVIIAVALAAPDPHPPSPTSPRASDAGVGVVAVTSGRVIVSTTSRPHVNGERVKGKRHL</sequence>
<name>A0A024TK03_9STRA</name>
<evidence type="ECO:0000256" key="2">
    <source>
        <dbReference type="SAM" id="Phobius"/>
    </source>
</evidence>
<keyword evidence="2" id="KW-0812">Transmembrane</keyword>
<feature type="transmembrane region" description="Helical" evidence="2">
    <location>
        <begin position="44"/>
        <end position="66"/>
    </location>
</feature>
<dbReference type="EMBL" id="KI913986">
    <property type="protein sequence ID" value="ETV94368.1"/>
    <property type="molecule type" value="Genomic_DNA"/>
</dbReference>
<gene>
    <name evidence="3" type="ORF">H310_12007</name>
</gene>
<feature type="region of interest" description="Disordered" evidence="1">
    <location>
        <begin position="14"/>
        <end position="35"/>
    </location>
</feature>
<evidence type="ECO:0000313" key="3">
    <source>
        <dbReference type="EMBL" id="ETV94368.1"/>
    </source>
</evidence>
<reference evidence="3" key="1">
    <citation type="submission" date="2013-12" db="EMBL/GenBank/DDBJ databases">
        <title>The Genome Sequence of Aphanomyces invadans NJM9701.</title>
        <authorList>
            <consortium name="The Broad Institute Genomics Platform"/>
            <person name="Russ C."/>
            <person name="Tyler B."/>
            <person name="van West P."/>
            <person name="Dieguez-Uribeondo J."/>
            <person name="Young S.K."/>
            <person name="Zeng Q."/>
            <person name="Gargeya S."/>
            <person name="Fitzgerald M."/>
            <person name="Abouelleil A."/>
            <person name="Alvarado L."/>
            <person name="Chapman S.B."/>
            <person name="Gainer-Dewar J."/>
            <person name="Goldberg J."/>
            <person name="Griggs A."/>
            <person name="Gujja S."/>
            <person name="Hansen M."/>
            <person name="Howarth C."/>
            <person name="Imamovic A."/>
            <person name="Ireland A."/>
            <person name="Larimer J."/>
            <person name="McCowan C."/>
            <person name="Murphy C."/>
            <person name="Pearson M."/>
            <person name="Poon T.W."/>
            <person name="Priest M."/>
            <person name="Roberts A."/>
            <person name="Saif S."/>
            <person name="Shea T."/>
            <person name="Sykes S."/>
            <person name="Wortman J."/>
            <person name="Nusbaum C."/>
            <person name="Birren B."/>
        </authorList>
    </citation>
    <scope>NUCLEOTIDE SEQUENCE [LARGE SCALE GENOMIC DNA]</scope>
    <source>
        <strain evidence="3">NJM9701</strain>
    </source>
</reference>
<dbReference type="EMBL" id="KI913986">
    <property type="protein sequence ID" value="ETV94367.1"/>
    <property type="molecule type" value="Genomic_DNA"/>
</dbReference>